<organism evidence="1 2">
    <name type="scientific">Pseudomonas fluorescens</name>
    <dbReference type="NCBI Taxonomy" id="294"/>
    <lineage>
        <taxon>Bacteria</taxon>
        <taxon>Pseudomonadati</taxon>
        <taxon>Pseudomonadota</taxon>
        <taxon>Gammaproteobacteria</taxon>
        <taxon>Pseudomonadales</taxon>
        <taxon>Pseudomonadaceae</taxon>
        <taxon>Pseudomonas</taxon>
    </lineage>
</organism>
<dbReference type="Pfam" id="PF04328">
    <property type="entry name" value="Sel_put"/>
    <property type="match status" value="1"/>
</dbReference>
<reference evidence="1 2" key="1">
    <citation type="submission" date="2019-09" db="EMBL/GenBank/DDBJ databases">
        <authorList>
            <person name="Chandra G."/>
            <person name="Truman W A."/>
        </authorList>
    </citation>
    <scope>NUCLEOTIDE SEQUENCE [LARGE SCALE GENOMIC DNA]</scope>
    <source>
        <strain evidence="1">PS712</strain>
    </source>
</reference>
<evidence type="ECO:0000313" key="1">
    <source>
        <dbReference type="EMBL" id="VVN97391.1"/>
    </source>
</evidence>
<dbReference type="InterPro" id="IPR007423">
    <property type="entry name" value="Sel_put"/>
</dbReference>
<evidence type="ECO:0008006" key="3">
    <source>
        <dbReference type="Google" id="ProtNLM"/>
    </source>
</evidence>
<accession>A0A5E7CPX3</accession>
<sequence>MGFDRGVQYLKESLAMFRKLQQAVRFLSQSGRLMVGVPDYDNYVAQMAINQPGEPVMSYEAFFRERQEARFGRGKCNTRCC</sequence>
<gene>
    <name evidence="1" type="ORF">PS712_02381</name>
</gene>
<name>A0A5E7CPX3_PSEFL</name>
<dbReference type="Proteomes" id="UP000326018">
    <property type="component" value="Unassembled WGS sequence"/>
</dbReference>
<dbReference type="PANTHER" id="PTHR38453">
    <property type="entry name" value="CYTOPLASMIC PROTEIN-RELATED"/>
    <property type="match status" value="1"/>
</dbReference>
<dbReference type="AlphaFoldDB" id="A0A5E7CPX3"/>
<dbReference type="PANTHER" id="PTHR38453:SF1">
    <property type="entry name" value="CYTOPLASMIC PROTEIN"/>
    <property type="match status" value="1"/>
</dbReference>
<protein>
    <recommendedName>
        <fullName evidence="3">Selenoprotein</fullName>
    </recommendedName>
</protein>
<evidence type="ECO:0000313" key="2">
    <source>
        <dbReference type="Proteomes" id="UP000326018"/>
    </source>
</evidence>
<proteinExistence type="predicted"/>
<dbReference type="EMBL" id="CABVIB010000010">
    <property type="protein sequence ID" value="VVN97391.1"/>
    <property type="molecule type" value="Genomic_DNA"/>
</dbReference>